<name>G0RJR3_HYPJQ</name>
<dbReference type="HOGENOM" id="CLU_1796739_0_0_1"/>
<gene>
    <name evidence="1" type="ORF">TRIREDRAFT_121883</name>
</gene>
<dbReference type="Proteomes" id="UP000008984">
    <property type="component" value="Unassembled WGS sequence"/>
</dbReference>
<dbReference type="AlphaFoldDB" id="G0RJR3"/>
<sequence length="144" mass="16530">MSWTKRSQEVLYRDFTEKAAAEPPVTAEKPWSLEVYDISQDGQLREYVQNTVRRLSGKPRLRIVFAPADTPRRETQGLMVELFHKFGIPHDFTAERARSTNHSLSRRSNDDDGFSSWFRFSCISSLLGETEDETSLADHLSTCS</sequence>
<evidence type="ECO:0000313" key="1">
    <source>
        <dbReference type="EMBL" id="EGR48799.1"/>
    </source>
</evidence>
<protein>
    <submittedName>
        <fullName evidence="1">Predicted protein</fullName>
    </submittedName>
</protein>
<dbReference type="VEuPathDB" id="FungiDB:TRIREDRAFT_121883"/>
<evidence type="ECO:0000313" key="2">
    <source>
        <dbReference type="Proteomes" id="UP000008984"/>
    </source>
</evidence>
<accession>G0RJR3</accession>
<organism evidence="2">
    <name type="scientific">Hypocrea jecorina (strain QM6a)</name>
    <name type="common">Trichoderma reesei</name>
    <dbReference type="NCBI Taxonomy" id="431241"/>
    <lineage>
        <taxon>Eukaryota</taxon>
        <taxon>Fungi</taxon>
        <taxon>Dikarya</taxon>
        <taxon>Ascomycota</taxon>
        <taxon>Pezizomycotina</taxon>
        <taxon>Sordariomycetes</taxon>
        <taxon>Hypocreomycetidae</taxon>
        <taxon>Hypocreales</taxon>
        <taxon>Hypocreaceae</taxon>
        <taxon>Trichoderma</taxon>
    </lineage>
</organism>
<dbReference type="KEGG" id="tre:TRIREDRAFT_121883"/>
<dbReference type="RefSeq" id="XP_006965512.1">
    <property type="nucleotide sequence ID" value="XM_006965450.1"/>
</dbReference>
<reference evidence="1 2" key="1">
    <citation type="journal article" date="2008" name="Nat. Biotechnol.">
        <title>Genome sequencing and analysis of the biomass-degrading fungus Trichoderma reesei (syn. Hypocrea jecorina).</title>
        <authorList>
            <person name="Martinez D."/>
            <person name="Berka R.M."/>
            <person name="Henrissat B."/>
            <person name="Saloheimo M."/>
            <person name="Arvas M."/>
            <person name="Baker S.E."/>
            <person name="Chapman J."/>
            <person name="Chertkov O."/>
            <person name="Coutinho P.M."/>
            <person name="Cullen D."/>
            <person name="Danchin E.G."/>
            <person name="Grigoriev I.V."/>
            <person name="Harris P."/>
            <person name="Jackson M."/>
            <person name="Kubicek C.P."/>
            <person name="Han C.S."/>
            <person name="Ho I."/>
            <person name="Larrondo L.F."/>
            <person name="de Leon A.L."/>
            <person name="Magnuson J.K."/>
            <person name="Merino S."/>
            <person name="Misra M."/>
            <person name="Nelson B."/>
            <person name="Putnam N."/>
            <person name="Robbertse B."/>
            <person name="Salamov A.A."/>
            <person name="Schmoll M."/>
            <person name="Terry A."/>
            <person name="Thayer N."/>
            <person name="Westerholm-Parvinen A."/>
            <person name="Schoch C.L."/>
            <person name="Yao J."/>
            <person name="Barabote R."/>
            <person name="Nelson M.A."/>
            <person name="Detter C."/>
            <person name="Bruce D."/>
            <person name="Kuske C.R."/>
            <person name="Xie G."/>
            <person name="Richardson P."/>
            <person name="Rokhsar D.S."/>
            <person name="Lucas S.M."/>
            <person name="Rubin E.M."/>
            <person name="Dunn-Coleman N."/>
            <person name="Ward M."/>
            <person name="Brettin T.S."/>
        </authorList>
    </citation>
    <scope>NUCLEOTIDE SEQUENCE [LARGE SCALE GENOMIC DNA]</scope>
    <source>
        <strain evidence="1 2">QM6a</strain>
    </source>
</reference>
<keyword evidence="2" id="KW-1185">Reference proteome</keyword>
<dbReference type="STRING" id="431241.G0RJR3"/>
<dbReference type="EMBL" id="GL985064">
    <property type="protein sequence ID" value="EGR48799.1"/>
    <property type="molecule type" value="Genomic_DNA"/>
</dbReference>
<dbReference type="GeneID" id="18483268"/>
<proteinExistence type="predicted"/>
<dbReference type="OrthoDB" id="5392974at2759"/>
<dbReference type="eggNOG" id="ENOG502RUF3">
    <property type="taxonomic scope" value="Eukaryota"/>
</dbReference>